<reference evidence="2 3" key="1">
    <citation type="submission" date="2024-06" db="EMBL/GenBank/DDBJ databases">
        <authorList>
            <person name="Kraege A."/>
            <person name="Thomma B."/>
        </authorList>
    </citation>
    <scope>NUCLEOTIDE SEQUENCE [LARGE SCALE GENOMIC DNA]</scope>
</reference>
<evidence type="ECO:0000313" key="2">
    <source>
        <dbReference type="EMBL" id="CAL5220759.1"/>
    </source>
</evidence>
<keyword evidence="3" id="KW-1185">Reference proteome</keyword>
<organism evidence="2 3">
    <name type="scientific">Coccomyxa viridis</name>
    <dbReference type="NCBI Taxonomy" id="1274662"/>
    <lineage>
        <taxon>Eukaryota</taxon>
        <taxon>Viridiplantae</taxon>
        <taxon>Chlorophyta</taxon>
        <taxon>core chlorophytes</taxon>
        <taxon>Trebouxiophyceae</taxon>
        <taxon>Trebouxiophyceae incertae sedis</taxon>
        <taxon>Coccomyxaceae</taxon>
        <taxon>Coccomyxa</taxon>
    </lineage>
</organism>
<name>A0ABP1FPY1_9CHLO</name>
<dbReference type="Proteomes" id="UP001497392">
    <property type="component" value="Unassembled WGS sequence"/>
</dbReference>
<evidence type="ECO:0000256" key="1">
    <source>
        <dbReference type="SAM" id="MobiDB-lite"/>
    </source>
</evidence>
<proteinExistence type="predicted"/>
<accession>A0ABP1FPY1</accession>
<dbReference type="EMBL" id="CAXHTA020000004">
    <property type="protein sequence ID" value="CAL5220759.1"/>
    <property type="molecule type" value="Genomic_DNA"/>
</dbReference>
<protein>
    <submittedName>
        <fullName evidence="2">G2822 protein</fullName>
    </submittedName>
</protein>
<feature type="region of interest" description="Disordered" evidence="1">
    <location>
        <begin position="208"/>
        <end position="272"/>
    </location>
</feature>
<comment type="caution">
    <text evidence="2">The sequence shown here is derived from an EMBL/GenBank/DDBJ whole genome shotgun (WGS) entry which is preliminary data.</text>
</comment>
<sequence>MSSEAGSSRPADEDLRIQGFVEREAALRLTIAKLEKELALHKDQGASDQEKIAHLEKTQEYLWDALERTKEDFAEMQKRRALPPPAEPTILDSEPVHMPEQSSGQWDVYQLKGGQQGSLRTVTPFASYHPELTTLTPLPAPALNVIPTPGHVTPLQQVIPHTSKNIVEKQEALVEEPADERTEHPLVTITRRISGDLLQEQHVNQGVEGLPLKGPKQAASVQEPRVQLRAAEEPPQEMSEQGDGTNRRALPNSAEKAVEKPASKVQRTHSRQ</sequence>
<evidence type="ECO:0000313" key="3">
    <source>
        <dbReference type="Proteomes" id="UP001497392"/>
    </source>
</evidence>
<gene>
    <name evidence="2" type="primary">g2822</name>
    <name evidence="2" type="ORF">VP750_LOCUS2418</name>
</gene>